<evidence type="ECO:0000313" key="3">
    <source>
        <dbReference type="Proteomes" id="UP000232149"/>
    </source>
</evidence>
<keyword evidence="3" id="KW-1185">Reference proteome</keyword>
<evidence type="ECO:0000313" key="1">
    <source>
        <dbReference type="EMBL" id="PJZ53807.1"/>
    </source>
</evidence>
<protein>
    <submittedName>
        <fullName evidence="1">Uncharacterized protein</fullName>
    </submittedName>
</protein>
<proteinExistence type="predicted"/>
<name>A0A2M9YQJ5_9LEPT</name>
<dbReference type="EMBL" id="NPDV01000005">
    <property type="protein sequence ID" value="PJZ53807.1"/>
    <property type="molecule type" value="Genomic_DNA"/>
</dbReference>
<accession>A0A2M9YQJ5</accession>
<dbReference type="AlphaFoldDB" id="A0A2M9YQJ5"/>
<dbReference type="Proteomes" id="UP000232188">
    <property type="component" value="Unassembled WGS sequence"/>
</dbReference>
<organism evidence="1 4">
    <name type="scientific">Leptospira adleri</name>
    <dbReference type="NCBI Taxonomy" id="2023186"/>
    <lineage>
        <taxon>Bacteria</taxon>
        <taxon>Pseudomonadati</taxon>
        <taxon>Spirochaetota</taxon>
        <taxon>Spirochaetia</taxon>
        <taxon>Leptospirales</taxon>
        <taxon>Leptospiraceae</taxon>
        <taxon>Leptospira</taxon>
    </lineage>
</organism>
<reference evidence="3 4" key="1">
    <citation type="submission" date="2017-07" db="EMBL/GenBank/DDBJ databases">
        <title>Leptospira spp. isolated from tropical soils.</title>
        <authorList>
            <person name="Thibeaux R."/>
            <person name="Iraola G."/>
            <person name="Ferres I."/>
            <person name="Bierque E."/>
            <person name="Girault D."/>
            <person name="Soupe-Gilbert M.-E."/>
            <person name="Picardeau M."/>
            <person name="Goarant C."/>
        </authorList>
    </citation>
    <scope>NUCLEOTIDE SEQUENCE [LARGE SCALE GENOMIC DNA]</scope>
    <source>
        <strain evidence="1 4">FH2-B-C1</strain>
        <strain evidence="2 3">FH2-B-D1</strain>
    </source>
</reference>
<evidence type="ECO:0000313" key="4">
    <source>
        <dbReference type="Proteomes" id="UP000232188"/>
    </source>
</evidence>
<comment type="caution">
    <text evidence="1">The sequence shown here is derived from an EMBL/GenBank/DDBJ whole genome shotgun (WGS) entry which is preliminary data.</text>
</comment>
<dbReference type="EMBL" id="NPDU01000095">
    <property type="protein sequence ID" value="PJZ59824.1"/>
    <property type="molecule type" value="Genomic_DNA"/>
</dbReference>
<evidence type="ECO:0000313" key="2">
    <source>
        <dbReference type="EMBL" id="PJZ59824.1"/>
    </source>
</evidence>
<gene>
    <name evidence="2" type="ORF">CH376_21730</name>
    <name evidence="1" type="ORF">CH380_07250</name>
</gene>
<sequence>MKNWKRLSIAERKTSSRFRLFPLSRIFPAFPFSKGNHPLSIPDDTKELLKFIFFLESELMDSILRMCFSVCLRVLFF</sequence>
<dbReference type="Proteomes" id="UP000232149">
    <property type="component" value="Unassembled WGS sequence"/>
</dbReference>